<accession>A0A662DJB2</accession>
<dbReference type="Pfam" id="PF07136">
    <property type="entry name" value="DUF1385"/>
    <property type="match status" value="1"/>
</dbReference>
<reference evidence="2 3" key="1">
    <citation type="submission" date="2018-06" db="EMBL/GenBank/DDBJ databases">
        <title>Extensive metabolic versatility and redundancy in microbially diverse, dynamic hydrothermal sediments.</title>
        <authorList>
            <person name="Dombrowski N."/>
            <person name="Teske A."/>
            <person name="Baker B.J."/>
        </authorList>
    </citation>
    <scope>NUCLEOTIDE SEQUENCE [LARGE SCALE GENOMIC DNA]</scope>
    <source>
        <strain evidence="2">B3_G15</strain>
    </source>
</reference>
<dbReference type="PANTHER" id="PTHR42867:SF1">
    <property type="entry name" value="MEMBRANE PROTEIN-RELATED"/>
    <property type="match status" value="1"/>
</dbReference>
<dbReference type="InterPro" id="IPR010787">
    <property type="entry name" value="DUF1385"/>
</dbReference>
<evidence type="ECO:0000313" key="2">
    <source>
        <dbReference type="EMBL" id="RLE14597.1"/>
    </source>
</evidence>
<organism evidence="2 3">
    <name type="scientific">Aerophobetes bacterium</name>
    <dbReference type="NCBI Taxonomy" id="2030807"/>
    <lineage>
        <taxon>Bacteria</taxon>
        <taxon>Candidatus Aerophobota</taxon>
    </lineage>
</organism>
<dbReference type="Proteomes" id="UP000280417">
    <property type="component" value="Unassembled WGS sequence"/>
</dbReference>
<keyword evidence="1" id="KW-0812">Transmembrane</keyword>
<comment type="caution">
    <text evidence="2">The sequence shown here is derived from an EMBL/GenBank/DDBJ whole genome shotgun (WGS) entry which is preliminary data.</text>
</comment>
<dbReference type="EMBL" id="QMQA01000037">
    <property type="protein sequence ID" value="RLE14597.1"/>
    <property type="molecule type" value="Genomic_DNA"/>
</dbReference>
<protein>
    <submittedName>
        <fullName evidence="2">DUF1385 domain-containing protein</fullName>
    </submittedName>
</protein>
<sequence>MGGNINLNKKLDNKTSPGELQIGGQAVIEGVMMRSPHNITVAVRKSDGKILVKKEPFVSLTKRYRFLNFPVIRGAIALAETLYIGVKALTFSADVAAREGEDEQADGGVFAAFWLSLSVVLGVLLALFLFFYLPLVLTDLMGIKKGFLFNLVDGIIRISIFLIYLWLITLWKSMRRIFEYHGAEHKSIFALEAGEALTVDNVKRYTTHHPRCGTSFLLIVMLVSIGVFIFLGRPETIQERLIRLLYVPLIAGISYEIIKLSGKKASNPVVRTLIAPGLWLQRITTKEPDEEQLEVAIASLKSSLEK</sequence>
<feature type="transmembrane region" description="Helical" evidence="1">
    <location>
        <begin position="71"/>
        <end position="91"/>
    </location>
</feature>
<feature type="transmembrane region" description="Helical" evidence="1">
    <location>
        <begin position="147"/>
        <end position="168"/>
    </location>
</feature>
<proteinExistence type="predicted"/>
<keyword evidence="1" id="KW-0472">Membrane</keyword>
<name>A0A662DJB2_UNCAE</name>
<keyword evidence="1" id="KW-1133">Transmembrane helix</keyword>
<evidence type="ECO:0000313" key="3">
    <source>
        <dbReference type="Proteomes" id="UP000280417"/>
    </source>
</evidence>
<feature type="transmembrane region" description="Helical" evidence="1">
    <location>
        <begin position="111"/>
        <end position="135"/>
    </location>
</feature>
<dbReference type="PANTHER" id="PTHR42867">
    <property type="entry name" value="MEMBRANE PROTEIN-RELATED"/>
    <property type="match status" value="1"/>
</dbReference>
<evidence type="ECO:0000256" key="1">
    <source>
        <dbReference type="SAM" id="Phobius"/>
    </source>
</evidence>
<gene>
    <name evidence="2" type="ORF">DRJ04_02080</name>
</gene>
<dbReference type="AlphaFoldDB" id="A0A662DJB2"/>
<feature type="transmembrane region" description="Helical" evidence="1">
    <location>
        <begin position="213"/>
        <end position="232"/>
    </location>
</feature>